<dbReference type="Gene3D" id="3.40.50.880">
    <property type="match status" value="1"/>
</dbReference>
<dbReference type="InterPro" id="IPR052158">
    <property type="entry name" value="INH-QAR"/>
</dbReference>
<feature type="domain" description="HTH araC/xylS-type" evidence="4">
    <location>
        <begin position="212"/>
        <end position="310"/>
    </location>
</feature>
<dbReference type="InterPro" id="IPR018062">
    <property type="entry name" value="HTH_AraC-typ_CS"/>
</dbReference>
<dbReference type="SUPFAM" id="SSF46689">
    <property type="entry name" value="Homeodomain-like"/>
    <property type="match status" value="2"/>
</dbReference>
<evidence type="ECO:0000313" key="5">
    <source>
        <dbReference type="EMBL" id="GLX86866.1"/>
    </source>
</evidence>
<protein>
    <submittedName>
        <fullName evidence="5">Transcriptional regulator</fullName>
    </submittedName>
</protein>
<dbReference type="EMBL" id="BSSV01000007">
    <property type="protein sequence ID" value="GLX86866.1"/>
    <property type="molecule type" value="Genomic_DNA"/>
</dbReference>
<keyword evidence="2" id="KW-0238">DNA-binding</keyword>
<sequence length="317" mass="35002">MINVAIVAFEGISLFHLSVPIAIFKDAAPSEHALFKIKVCGEATGKIITASGISIDIESDISAIRSADIVIIPSWLPNQTPNKPLLDALKFAHDNNKRIVGLCLGAYALGYAGLLNHKRATTHWKYGDDFQAKFPAIDCDINLLFVEDDNVTTSAGSAAAIDCCLHIVKHYYGVKTANKIARVMVSSPERSGGQNQYIESPTLSRPQDERIAKLLDNVLNNIAAPYTLASAADYCMMSVRNFSRSFKATNGISFTTWLINARLKYSQELLESTNLSISQVAHNAGFSSEQIFRKHFNKRYDTSPNKWRSSFKNEHAQ</sequence>
<evidence type="ECO:0000256" key="1">
    <source>
        <dbReference type="ARBA" id="ARBA00023015"/>
    </source>
</evidence>
<dbReference type="CDD" id="cd03137">
    <property type="entry name" value="GATase1_AraC_1"/>
    <property type="match status" value="1"/>
</dbReference>
<dbReference type="SMART" id="SM00342">
    <property type="entry name" value="HTH_ARAC"/>
    <property type="match status" value="1"/>
</dbReference>
<evidence type="ECO:0000313" key="6">
    <source>
        <dbReference type="Proteomes" id="UP001157134"/>
    </source>
</evidence>
<dbReference type="PROSITE" id="PS01124">
    <property type="entry name" value="HTH_ARAC_FAMILY_2"/>
    <property type="match status" value="1"/>
</dbReference>
<accession>A0ABQ6HIR0</accession>
<dbReference type="PANTHER" id="PTHR43130">
    <property type="entry name" value="ARAC-FAMILY TRANSCRIPTIONAL REGULATOR"/>
    <property type="match status" value="1"/>
</dbReference>
<dbReference type="Pfam" id="PF12833">
    <property type="entry name" value="HTH_18"/>
    <property type="match status" value="1"/>
</dbReference>
<dbReference type="SUPFAM" id="SSF52317">
    <property type="entry name" value="Class I glutamine amidotransferase-like"/>
    <property type="match status" value="1"/>
</dbReference>
<keyword evidence="1" id="KW-0805">Transcription regulation</keyword>
<organism evidence="5 6">
    <name type="scientific">Thalassotalea loyana</name>
    <dbReference type="NCBI Taxonomy" id="280483"/>
    <lineage>
        <taxon>Bacteria</taxon>
        <taxon>Pseudomonadati</taxon>
        <taxon>Pseudomonadota</taxon>
        <taxon>Gammaproteobacteria</taxon>
        <taxon>Alteromonadales</taxon>
        <taxon>Colwelliaceae</taxon>
        <taxon>Thalassotalea</taxon>
    </lineage>
</organism>
<reference evidence="5 6" key="1">
    <citation type="submission" date="2023-03" db="EMBL/GenBank/DDBJ databases">
        <title>Thalassotalea loyana LMG 22536T draft genome sequence.</title>
        <authorList>
            <person name="Sawabe T."/>
        </authorList>
    </citation>
    <scope>NUCLEOTIDE SEQUENCE [LARGE SCALE GENOMIC DNA]</scope>
    <source>
        <strain evidence="5 6">LMG 22536</strain>
    </source>
</reference>
<gene>
    <name evidence="5" type="ORF">tloyanaT_31190</name>
</gene>
<evidence type="ECO:0000256" key="3">
    <source>
        <dbReference type="ARBA" id="ARBA00023163"/>
    </source>
</evidence>
<dbReference type="Proteomes" id="UP001157134">
    <property type="component" value="Unassembled WGS sequence"/>
</dbReference>
<evidence type="ECO:0000259" key="4">
    <source>
        <dbReference type="PROSITE" id="PS01124"/>
    </source>
</evidence>
<proteinExistence type="predicted"/>
<comment type="caution">
    <text evidence="5">The sequence shown here is derived from an EMBL/GenBank/DDBJ whole genome shotgun (WGS) entry which is preliminary data.</text>
</comment>
<dbReference type="InterPro" id="IPR018060">
    <property type="entry name" value="HTH_AraC"/>
</dbReference>
<keyword evidence="3" id="KW-0804">Transcription</keyword>
<dbReference type="Gene3D" id="1.10.10.60">
    <property type="entry name" value="Homeodomain-like"/>
    <property type="match status" value="1"/>
</dbReference>
<dbReference type="PANTHER" id="PTHR43130:SF3">
    <property type="entry name" value="HTH-TYPE TRANSCRIPTIONAL REGULATOR RV1931C"/>
    <property type="match status" value="1"/>
</dbReference>
<dbReference type="PROSITE" id="PS00041">
    <property type="entry name" value="HTH_ARAC_FAMILY_1"/>
    <property type="match status" value="1"/>
</dbReference>
<evidence type="ECO:0000256" key="2">
    <source>
        <dbReference type="ARBA" id="ARBA00023125"/>
    </source>
</evidence>
<dbReference type="Pfam" id="PF01965">
    <property type="entry name" value="DJ-1_PfpI"/>
    <property type="match status" value="1"/>
</dbReference>
<dbReference type="InterPro" id="IPR029062">
    <property type="entry name" value="Class_I_gatase-like"/>
</dbReference>
<keyword evidence="6" id="KW-1185">Reference proteome</keyword>
<dbReference type="InterPro" id="IPR009057">
    <property type="entry name" value="Homeodomain-like_sf"/>
</dbReference>
<dbReference type="InterPro" id="IPR002818">
    <property type="entry name" value="DJ-1/PfpI"/>
</dbReference>
<name>A0ABQ6HIR0_9GAMM</name>